<protein>
    <submittedName>
        <fullName evidence="2">Nuclease homologue</fullName>
    </submittedName>
</protein>
<dbReference type="Proteomes" id="UP000231644">
    <property type="component" value="Unassembled WGS sequence"/>
</dbReference>
<keyword evidence="3" id="KW-1185">Reference proteome</keyword>
<feature type="domain" description="TNase-like" evidence="1">
    <location>
        <begin position="14"/>
        <end position="111"/>
    </location>
</feature>
<dbReference type="EMBL" id="FOLX01000001">
    <property type="protein sequence ID" value="SFC56585.1"/>
    <property type="molecule type" value="Genomic_DNA"/>
</dbReference>
<dbReference type="Pfam" id="PF00565">
    <property type="entry name" value="SNase"/>
    <property type="match status" value="1"/>
</dbReference>
<dbReference type="InterPro" id="IPR016071">
    <property type="entry name" value="Staphylococal_nuclease_OB-fold"/>
</dbReference>
<dbReference type="Gene3D" id="2.40.50.90">
    <property type="match status" value="1"/>
</dbReference>
<dbReference type="PROSITE" id="PS50830">
    <property type="entry name" value="TNASE_3"/>
    <property type="match status" value="1"/>
</dbReference>
<evidence type="ECO:0000313" key="3">
    <source>
        <dbReference type="Proteomes" id="UP000231644"/>
    </source>
</evidence>
<dbReference type="AlphaFoldDB" id="A0A1I1K7Q0"/>
<dbReference type="SUPFAM" id="SSF50199">
    <property type="entry name" value="Staphylococcal nuclease"/>
    <property type="match status" value="1"/>
</dbReference>
<evidence type="ECO:0000259" key="1">
    <source>
        <dbReference type="PROSITE" id="PS50830"/>
    </source>
</evidence>
<accession>A0A1I1K7Q0</accession>
<evidence type="ECO:0000313" key="2">
    <source>
        <dbReference type="EMBL" id="SFC56585.1"/>
    </source>
</evidence>
<sequence>MGMKILMTCLSLAVVDGDTLKCDGESLRLIGSGAPNVEGFDTPETWKPRCQRELQLGLLAKDRLGELVEQPGARIEATAVRDRYGRILASVRLRDGRTAGDVLIEEGLARVWRPGYRASWCD</sequence>
<proteinExistence type="predicted"/>
<dbReference type="InterPro" id="IPR035437">
    <property type="entry name" value="SNase_OB-fold_sf"/>
</dbReference>
<name>A0A1I1K7Q0_9RHOB</name>
<organism evidence="2 3">
    <name type="scientific">Pseudooceanicola nitratireducens</name>
    <dbReference type="NCBI Taxonomy" id="517719"/>
    <lineage>
        <taxon>Bacteria</taxon>
        <taxon>Pseudomonadati</taxon>
        <taxon>Pseudomonadota</taxon>
        <taxon>Alphaproteobacteria</taxon>
        <taxon>Rhodobacterales</taxon>
        <taxon>Paracoccaceae</taxon>
        <taxon>Pseudooceanicola</taxon>
    </lineage>
</organism>
<dbReference type="STRING" id="517719.SAMN05421762_1361"/>
<reference evidence="2 3" key="1">
    <citation type="submission" date="2016-10" db="EMBL/GenBank/DDBJ databases">
        <authorList>
            <person name="de Groot N.N."/>
        </authorList>
    </citation>
    <scope>NUCLEOTIDE SEQUENCE [LARGE SCALE GENOMIC DNA]</scope>
    <source>
        <strain evidence="2 3">DSM 29619</strain>
    </source>
</reference>
<gene>
    <name evidence="2" type="ORF">SAMN05421762_1361</name>
</gene>